<name>A0A167HA90_METRR</name>
<dbReference type="Proteomes" id="UP000243498">
    <property type="component" value="Unassembled WGS sequence"/>
</dbReference>
<sequence length="227" mass="24807">MPRKLPWNTGIKDSTAVASASTPTPTRQRSQTGHNDQDGTRPATDLQDIDRLRSRSTSPAEPPTEHFMTSADDKFRLVEDELLHTAGLFTAHLHRAEYSRLKRRAEAHHAAAIREIQRPVVPGPATATARRRREAARRTERQRGFTGGGCVGTGLQGLMEMPGREAVSLAALPGVSGSGDDGEDDEDDPFGVHGRRVRRQKSRGGMGRTGARGTPRKLEPDTIPSFF</sequence>
<keyword evidence="3" id="KW-1185">Reference proteome</keyword>
<feature type="compositionally biased region" description="Low complexity" evidence="1">
    <location>
        <begin position="14"/>
        <end position="26"/>
    </location>
</feature>
<accession>A0A167HA90</accession>
<feature type="region of interest" description="Disordered" evidence="1">
    <location>
        <begin position="1"/>
        <end position="71"/>
    </location>
</feature>
<evidence type="ECO:0000313" key="2">
    <source>
        <dbReference type="EMBL" id="OAA47672.1"/>
    </source>
</evidence>
<gene>
    <name evidence="2" type="ORF">NOR_02162</name>
</gene>
<dbReference type="AlphaFoldDB" id="A0A167HA90"/>
<proteinExistence type="predicted"/>
<protein>
    <submittedName>
        <fullName evidence="2">Uncharacterized protein</fullName>
    </submittedName>
</protein>
<feature type="compositionally biased region" description="Basic residues" evidence="1">
    <location>
        <begin position="193"/>
        <end position="202"/>
    </location>
</feature>
<evidence type="ECO:0000313" key="3">
    <source>
        <dbReference type="Proteomes" id="UP000243498"/>
    </source>
</evidence>
<dbReference type="STRING" id="1081105.A0A167HA90"/>
<feature type="region of interest" description="Disordered" evidence="1">
    <location>
        <begin position="173"/>
        <end position="227"/>
    </location>
</feature>
<feature type="compositionally biased region" description="Acidic residues" evidence="1">
    <location>
        <begin position="180"/>
        <end position="189"/>
    </location>
</feature>
<evidence type="ECO:0000256" key="1">
    <source>
        <dbReference type="SAM" id="MobiDB-lite"/>
    </source>
</evidence>
<comment type="caution">
    <text evidence="2">The sequence shown here is derived from an EMBL/GenBank/DDBJ whole genome shotgun (WGS) entry which is preliminary data.</text>
</comment>
<reference evidence="2 3" key="1">
    <citation type="journal article" date="2016" name="Genome Biol. Evol.">
        <title>Divergent and convergent evolution of fungal pathogenicity.</title>
        <authorList>
            <person name="Shang Y."/>
            <person name="Xiao G."/>
            <person name="Zheng P."/>
            <person name="Cen K."/>
            <person name="Zhan S."/>
            <person name="Wang C."/>
        </authorList>
    </citation>
    <scope>NUCLEOTIDE SEQUENCE [LARGE SCALE GENOMIC DNA]</scope>
    <source>
        <strain evidence="2 3">RCEF 4871</strain>
    </source>
</reference>
<dbReference type="OrthoDB" id="5374569at2759"/>
<organism evidence="2 3">
    <name type="scientific">Metarhizium rileyi (strain RCEF 4871)</name>
    <name type="common">Nomuraea rileyi</name>
    <dbReference type="NCBI Taxonomy" id="1649241"/>
    <lineage>
        <taxon>Eukaryota</taxon>
        <taxon>Fungi</taxon>
        <taxon>Dikarya</taxon>
        <taxon>Ascomycota</taxon>
        <taxon>Pezizomycotina</taxon>
        <taxon>Sordariomycetes</taxon>
        <taxon>Hypocreomycetidae</taxon>
        <taxon>Hypocreales</taxon>
        <taxon>Clavicipitaceae</taxon>
        <taxon>Metarhizium</taxon>
    </lineage>
</organism>
<dbReference type="EMBL" id="AZHC01000005">
    <property type="protein sequence ID" value="OAA47672.1"/>
    <property type="molecule type" value="Genomic_DNA"/>
</dbReference>